<organism evidence="1 2">
    <name type="scientific">Stachybotrys elegans</name>
    <dbReference type="NCBI Taxonomy" id="80388"/>
    <lineage>
        <taxon>Eukaryota</taxon>
        <taxon>Fungi</taxon>
        <taxon>Dikarya</taxon>
        <taxon>Ascomycota</taxon>
        <taxon>Pezizomycotina</taxon>
        <taxon>Sordariomycetes</taxon>
        <taxon>Hypocreomycetidae</taxon>
        <taxon>Hypocreales</taxon>
        <taxon>Stachybotryaceae</taxon>
        <taxon>Stachybotrys</taxon>
    </lineage>
</organism>
<protein>
    <submittedName>
        <fullName evidence="1">Uncharacterized protein</fullName>
    </submittedName>
</protein>
<evidence type="ECO:0000313" key="1">
    <source>
        <dbReference type="EMBL" id="KAH7322715.1"/>
    </source>
</evidence>
<name>A0A8K0WUM9_9HYPO</name>
<gene>
    <name evidence="1" type="ORF">B0I35DRAFT_186491</name>
</gene>
<evidence type="ECO:0000313" key="2">
    <source>
        <dbReference type="Proteomes" id="UP000813444"/>
    </source>
</evidence>
<keyword evidence="2" id="KW-1185">Reference proteome</keyword>
<dbReference type="AlphaFoldDB" id="A0A8K0WUM9"/>
<accession>A0A8K0WUM9</accession>
<proteinExistence type="predicted"/>
<dbReference type="EMBL" id="JAGPNK010000004">
    <property type="protein sequence ID" value="KAH7322715.1"/>
    <property type="molecule type" value="Genomic_DNA"/>
</dbReference>
<comment type="caution">
    <text evidence="1">The sequence shown here is derived from an EMBL/GenBank/DDBJ whole genome shotgun (WGS) entry which is preliminary data.</text>
</comment>
<sequence length="203" mass="22977">MVYMMPDNSWMSVKQRAEEKRQGEKRVVDFYKPAHGIVRCSFASPWGGRLSIGVEELGYAGVVCKSARIKCQDGEAFVAWREDGNRWAKKRPRPVPRRRQDVIHGARETKLEIWSASGASPGSRSRLAAIGHVGPVWGLFFCAHFWSSFVIDQLPTGEFSAARRSCGQGRLVRFPHVSYHCMVVRAWHALDQQDGCFVDGLRR</sequence>
<dbReference type="Proteomes" id="UP000813444">
    <property type="component" value="Unassembled WGS sequence"/>
</dbReference>
<reference evidence="1" key="1">
    <citation type="journal article" date="2021" name="Nat. Commun.">
        <title>Genetic determinants of endophytism in the Arabidopsis root mycobiome.</title>
        <authorList>
            <person name="Mesny F."/>
            <person name="Miyauchi S."/>
            <person name="Thiergart T."/>
            <person name="Pickel B."/>
            <person name="Atanasova L."/>
            <person name="Karlsson M."/>
            <person name="Huettel B."/>
            <person name="Barry K.W."/>
            <person name="Haridas S."/>
            <person name="Chen C."/>
            <person name="Bauer D."/>
            <person name="Andreopoulos W."/>
            <person name="Pangilinan J."/>
            <person name="LaButti K."/>
            <person name="Riley R."/>
            <person name="Lipzen A."/>
            <person name="Clum A."/>
            <person name="Drula E."/>
            <person name="Henrissat B."/>
            <person name="Kohler A."/>
            <person name="Grigoriev I.V."/>
            <person name="Martin F.M."/>
            <person name="Hacquard S."/>
        </authorList>
    </citation>
    <scope>NUCLEOTIDE SEQUENCE</scope>
    <source>
        <strain evidence="1">MPI-CAGE-CH-0235</strain>
    </source>
</reference>